<reference evidence="2 3" key="1">
    <citation type="journal article" date="2015" name="Nature">
        <title>rRNA introns, odd ribosomes, and small enigmatic genomes across a large radiation of phyla.</title>
        <authorList>
            <person name="Brown C.T."/>
            <person name="Hug L.A."/>
            <person name="Thomas B.C."/>
            <person name="Sharon I."/>
            <person name="Castelle C.J."/>
            <person name="Singh A."/>
            <person name="Wilkins M.J."/>
            <person name="Williams K.H."/>
            <person name="Banfield J.F."/>
        </authorList>
    </citation>
    <scope>NUCLEOTIDE SEQUENCE [LARGE SCALE GENOMIC DNA]</scope>
</reference>
<feature type="transmembrane region" description="Helical" evidence="1">
    <location>
        <begin position="235"/>
        <end position="257"/>
    </location>
</feature>
<name>A0A0G0S7P9_9BACT</name>
<protein>
    <submittedName>
        <fullName evidence="2">Uncharacterized protein</fullName>
    </submittedName>
</protein>
<feature type="transmembrane region" description="Helical" evidence="1">
    <location>
        <begin position="32"/>
        <end position="49"/>
    </location>
</feature>
<evidence type="ECO:0000313" key="2">
    <source>
        <dbReference type="EMBL" id="KKR30765.1"/>
    </source>
</evidence>
<gene>
    <name evidence="2" type="ORF">UT61_C0002G0009</name>
</gene>
<feature type="transmembrane region" description="Helical" evidence="1">
    <location>
        <begin position="306"/>
        <end position="325"/>
    </location>
</feature>
<feature type="transmembrane region" description="Helical" evidence="1">
    <location>
        <begin position="9"/>
        <end position="26"/>
    </location>
</feature>
<feature type="transmembrane region" description="Helical" evidence="1">
    <location>
        <begin position="197"/>
        <end position="215"/>
    </location>
</feature>
<dbReference type="Pfam" id="PF13687">
    <property type="entry name" value="DUF4153"/>
    <property type="match status" value="1"/>
</dbReference>
<feature type="transmembrane region" description="Helical" evidence="1">
    <location>
        <begin position="56"/>
        <end position="73"/>
    </location>
</feature>
<keyword evidence="1" id="KW-1133">Transmembrane helix</keyword>
<organism evidence="2 3">
    <name type="scientific">Candidatus Woesebacteria bacterium GW2011_GWA1_39_8</name>
    <dbReference type="NCBI Taxonomy" id="1618552"/>
    <lineage>
        <taxon>Bacteria</taxon>
        <taxon>Candidatus Woeseibacteriota</taxon>
    </lineage>
</organism>
<feature type="transmembrane region" description="Helical" evidence="1">
    <location>
        <begin position="277"/>
        <end position="294"/>
    </location>
</feature>
<evidence type="ECO:0000256" key="1">
    <source>
        <dbReference type="SAM" id="Phobius"/>
    </source>
</evidence>
<dbReference type="Proteomes" id="UP000034793">
    <property type="component" value="Unassembled WGS sequence"/>
</dbReference>
<keyword evidence="1" id="KW-0472">Membrane</keyword>
<comment type="caution">
    <text evidence="2">The sequence shown here is derived from an EMBL/GenBank/DDBJ whole genome shotgun (WGS) entry which is preliminary data.</text>
</comment>
<proteinExistence type="predicted"/>
<accession>A0A0G0S7P9</accession>
<dbReference type="InterPro" id="IPR025291">
    <property type="entry name" value="DUF4153"/>
</dbReference>
<feature type="transmembrane region" description="Helical" evidence="1">
    <location>
        <begin position="145"/>
        <end position="166"/>
    </location>
</feature>
<feature type="transmembrane region" description="Helical" evidence="1">
    <location>
        <begin position="366"/>
        <end position="385"/>
    </location>
</feature>
<keyword evidence="1" id="KW-0812">Transmembrane</keyword>
<sequence length="492" mass="56530">MQLTENGKVYALILLASAIFSIFTIAFGFFPYLGASISFIAFTLLAYYIKKDKTRLTKIFFAITLILSVFLSIRSEGFLTLLNIVGIFYFGSLFTLTLKGNKTESTFSIIFAPFTLFLKSLFTTKEYSLEFNDSLTEEKKKENTLNTIAITLVTIIALAIILPLLASANPYFEKLLSDLVDLLGIRNFKITENLFEWTLRLIFFIVLVLFVPKMATLMNKNEASKLRPQEGLNMLIPKIAVAVVLIIFFITQLQLYFSSPETLESLGYTYSQYTNEVFAQLSAVAVIVLALLYFEKENKKANINMALVLAFQGIFLTLMAYKSVYEYSNAWGFTYKRLYGFTVATWILGVFTIYLYAFLKNLKREGFIFSSVIYTGIILILVNLSNFDYMIYHFRKASTGQGIDHGYLTRLSSDSLSYKNQLSEIAKDSPQILTDLDKKEANTKGLWTLLYKIERLQEKYKDADIRGFNLFEYLQYKDIKDIDTQIYRDKYK</sequence>
<dbReference type="EMBL" id="LBXL01000002">
    <property type="protein sequence ID" value="KKR30765.1"/>
    <property type="molecule type" value="Genomic_DNA"/>
</dbReference>
<feature type="transmembrane region" description="Helical" evidence="1">
    <location>
        <begin position="79"/>
        <end position="98"/>
    </location>
</feature>
<feature type="transmembrane region" description="Helical" evidence="1">
    <location>
        <begin position="337"/>
        <end position="359"/>
    </location>
</feature>
<evidence type="ECO:0000313" key="3">
    <source>
        <dbReference type="Proteomes" id="UP000034793"/>
    </source>
</evidence>
<dbReference type="AlphaFoldDB" id="A0A0G0S7P9"/>